<dbReference type="Gene3D" id="3.30.70.1430">
    <property type="entry name" value="Multidrug efflux transporter AcrB pore domain"/>
    <property type="match status" value="2"/>
</dbReference>
<feature type="transmembrane region" description="Helical" evidence="2">
    <location>
        <begin position="878"/>
        <end position="897"/>
    </location>
</feature>
<feature type="transmembrane region" description="Helical" evidence="2">
    <location>
        <begin position="979"/>
        <end position="998"/>
    </location>
</feature>
<dbReference type="PANTHER" id="PTHR32063">
    <property type="match status" value="1"/>
</dbReference>
<keyword evidence="4" id="KW-1185">Reference proteome</keyword>
<keyword evidence="2" id="KW-1133">Transmembrane helix</keyword>
<dbReference type="Pfam" id="PF00873">
    <property type="entry name" value="ACR_tran"/>
    <property type="match status" value="1"/>
</dbReference>
<gene>
    <name evidence="3" type="ORF">GEV37_13915</name>
</gene>
<dbReference type="Gene3D" id="3.30.70.1440">
    <property type="entry name" value="Multidrug efflux transporter AcrB pore domain"/>
    <property type="match status" value="1"/>
</dbReference>
<feature type="transmembrane region" description="Helical" evidence="2">
    <location>
        <begin position="12"/>
        <end position="29"/>
    </location>
</feature>
<dbReference type="SUPFAM" id="SSF82866">
    <property type="entry name" value="Multidrug efflux transporter AcrB transmembrane domain"/>
    <property type="match status" value="2"/>
</dbReference>
<dbReference type="Gene3D" id="3.30.2090.10">
    <property type="entry name" value="Multidrug efflux transporter AcrB TolC docking domain, DN and DC subdomains"/>
    <property type="match status" value="2"/>
</dbReference>
<evidence type="ECO:0000313" key="3">
    <source>
        <dbReference type="EMBL" id="MCB8890210.1"/>
    </source>
</evidence>
<name>A0ABS8DWH0_9GAMM</name>
<organism evidence="3 4">
    <name type="scientific">Vreelandella malpeensis</name>
    <dbReference type="NCBI Taxonomy" id="1172368"/>
    <lineage>
        <taxon>Bacteria</taxon>
        <taxon>Pseudomonadati</taxon>
        <taxon>Pseudomonadota</taxon>
        <taxon>Gammaproteobacteria</taxon>
        <taxon>Oceanospirillales</taxon>
        <taxon>Halomonadaceae</taxon>
        <taxon>Vreelandella</taxon>
    </lineage>
</organism>
<feature type="compositionally biased region" description="Basic and acidic residues" evidence="1">
    <location>
        <begin position="505"/>
        <end position="515"/>
    </location>
</feature>
<feature type="transmembrane region" description="Helical" evidence="2">
    <location>
        <begin position="541"/>
        <end position="562"/>
    </location>
</feature>
<feature type="transmembrane region" description="Helical" evidence="2">
    <location>
        <begin position="361"/>
        <end position="383"/>
    </location>
</feature>
<evidence type="ECO:0000256" key="2">
    <source>
        <dbReference type="SAM" id="Phobius"/>
    </source>
</evidence>
<reference evidence="3 4" key="1">
    <citation type="journal article" date="2021" name="Sci. Rep.">
        <title>Genome analysis of a halophilic bacterium Halomonas malpeensis YU-PRIM-29(T) reveals its exopolysaccharide and pigment producing capabilities.</title>
        <authorList>
            <person name="Athmika"/>
            <person name="Ghate S.D."/>
            <person name="Arun A.B."/>
            <person name="Rao S.S."/>
            <person name="Kumar S.T.A."/>
            <person name="Kandiyil M.K."/>
            <person name="Saptami K."/>
            <person name="Rekha P.D."/>
        </authorList>
    </citation>
    <scope>NUCLEOTIDE SEQUENCE [LARGE SCALE GENOMIC DNA]</scope>
    <source>
        <strain evidence="4">prim 29</strain>
    </source>
</reference>
<protein>
    <submittedName>
        <fullName evidence="3">Efflux RND transporter permease subunit</fullName>
    </submittedName>
</protein>
<feature type="transmembrane region" description="Helical" evidence="2">
    <location>
        <begin position="464"/>
        <end position="491"/>
    </location>
</feature>
<dbReference type="RefSeq" id="WP_227390880.1">
    <property type="nucleotide sequence ID" value="NZ_JBHSCJ010000008.1"/>
</dbReference>
<dbReference type="SUPFAM" id="SSF82714">
    <property type="entry name" value="Multidrug efflux transporter AcrB TolC docking domain, DN and DC subdomains"/>
    <property type="match status" value="2"/>
</dbReference>
<feature type="transmembrane region" description="Helical" evidence="2">
    <location>
        <begin position="336"/>
        <end position="354"/>
    </location>
</feature>
<keyword evidence="2" id="KW-0812">Transmembrane</keyword>
<dbReference type="PRINTS" id="PR00702">
    <property type="entry name" value="ACRIFLAVINRP"/>
</dbReference>
<feature type="transmembrane region" description="Helical" evidence="2">
    <location>
        <begin position="434"/>
        <end position="452"/>
    </location>
</feature>
<proteinExistence type="predicted"/>
<feature type="transmembrane region" description="Helical" evidence="2">
    <location>
        <begin position="930"/>
        <end position="951"/>
    </location>
</feature>
<feature type="transmembrane region" description="Helical" evidence="2">
    <location>
        <begin position="904"/>
        <end position="924"/>
    </location>
</feature>
<feature type="region of interest" description="Disordered" evidence="1">
    <location>
        <begin position="497"/>
        <end position="522"/>
    </location>
</feature>
<dbReference type="Gene3D" id="3.30.70.1320">
    <property type="entry name" value="Multidrug efflux transporter AcrB pore domain like"/>
    <property type="match status" value="1"/>
</dbReference>
<dbReference type="SUPFAM" id="SSF82693">
    <property type="entry name" value="Multidrug efflux transporter AcrB pore domain, PN1, PN2, PC1 and PC2 subdomains"/>
    <property type="match status" value="3"/>
</dbReference>
<keyword evidence="2" id="KW-0472">Membrane</keyword>
<dbReference type="EMBL" id="WHVL01000006">
    <property type="protein sequence ID" value="MCB8890210.1"/>
    <property type="molecule type" value="Genomic_DNA"/>
</dbReference>
<evidence type="ECO:0000256" key="1">
    <source>
        <dbReference type="SAM" id="MobiDB-lite"/>
    </source>
</evidence>
<dbReference type="PANTHER" id="PTHR32063:SF18">
    <property type="entry name" value="CATION EFFLUX SYSTEM PROTEIN"/>
    <property type="match status" value="1"/>
</dbReference>
<evidence type="ECO:0000313" key="4">
    <source>
        <dbReference type="Proteomes" id="UP001319882"/>
    </source>
</evidence>
<sequence>MDIAKRSIKKPINTWLIVVICLLGGLWGFNTVGKLEDPSFTIPYAIVNTPYPGATAEEVEEEVTERLERAIQEMPQIDVLDSKSLPGRSEIQVEIADTYGSDELPQIWDELRRKVNDAQADLPQGVAGSQVNDDFGEVYGLFYAVTAEGFTTREIRDISTFLQRELLAVPGVARVTSAGEREESIYIDISNERLTTLGIPIDQVINTIQTENAVEDAGALRVGDRQVRIVARASIDSTSLLESIRIGRPGTTEQVALADIATVYRAPTEIPDHAVLYNGESAFTLGIAGVATANIIEIGEAVEARMDELQSRIPLGVELHPLYEQHDVVNDAINDFLINLAMSVAIVIGVLCLIMGWKIGVVVGSTLLLTVLGTLFVMGLFNIEMERISLGALIIAMGMLVDNSIVVAEGMVTNIRDGQKAKRAASAAAKRAQMPLFGATLIGIMAFAGIGLSDDVTGEFMFSLFVVILVSLMLSWLLALTVTPLFGYYLLRKKGEEDEQESEPESQRESENAERDDGDQKEDGYGGLVYRIYRKLLLGALRIRMLTVAALVVITGVCMWAFTLVPQSFFPDSSTPIFFVNYELPQGTDIRATLRDVEEIDAYLREHDGVVSVASFVGRGATRFMLTYSPEQPNSAYAQFIIRTDELDAIPALDRTFYQELSERYPNAQVRTQRLQFGPGDGADIEARFQGPSPAVLRELAAEAQRRMAANPFLIDERLDWRQRELVVAPVINEQRARIAGVTREDIAQTLAFASSGVRAGTYREGEHLIPITARAPDAERDDVTRLSDRQIYSESQQRFVPISQVVEAFETQSEEALIKRRNRVRTLTVGAEPGEGYTAAQAFDEIRAEIEAIELPPGYRLEWGGEHEDSGDAQASLGQQLPMSFLIMVLTSILLFGKLRQPLIVWLVVPMSVCGVVIGLLLTGLPFSFTALLGMLSLSGMLMKNAIVLVDEIDAQIDEGTPRFTALVQASVSRLRPVFLAAGTTILGMIPLLWDAFFNSMAITIMGGLAFASLLTLIAVPVFYALFFSIKRDEVDEQEDNRANG</sequence>
<dbReference type="InterPro" id="IPR001036">
    <property type="entry name" value="Acrflvin-R"/>
</dbReference>
<dbReference type="Gene3D" id="1.20.1640.10">
    <property type="entry name" value="Multidrug efflux transporter AcrB transmembrane domain"/>
    <property type="match status" value="2"/>
</dbReference>
<feature type="transmembrane region" description="Helical" evidence="2">
    <location>
        <begin position="389"/>
        <end position="413"/>
    </location>
</feature>
<dbReference type="InterPro" id="IPR027463">
    <property type="entry name" value="AcrB_DN_DC_subdom"/>
</dbReference>
<comment type="caution">
    <text evidence="3">The sequence shown here is derived from an EMBL/GenBank/DDBJ whole genome shotgun (WGS) entry which is preliminary data.</text>
</comment>
<accession>A0ABS8DWH0</accession>
<feature type="transmembrane region" description="Helical" evidence="2">
    <location>
        <begin position="1004"/>
        <end position="1028"/>
    </location>
</feature>
<dbReference type="Proteomes" id="UP001319882">
    <property type="component" value="Unassembled WGS sequence"/>
</dbReference>